<reference evidence="3" key="1">
    <citation type="journal article" date="2019" name="Int. J. Syst. Evol. Microbiol.">
        <title>The Global Catalogue of Microorganisms (GCM) 10K type strain sequencing project: providing services to taxonomists for standard genome sequencing and annotation.</title>
        <authorList>
            <consortium name="The Broad Institute Genomics Platform"/>
            <consortium name="The Broad Institute Genome Sequencing Center for Infectious Disease"/>
            <person name="Wu L."/>
            <person name="Ma J."/>
        </authorList>
    </citation>
    <scope>NUCLEOTIDE SEQUENCE [LARGE SCALE GENOMIC DNA]</scope>
    <source>
        <strain evidence="3">JCM 4586</strain>
    </source>
</reference>
<feature type="region of interest" description="Disordered" evidence="1">
    <location>
        <begin position="1"/>
        <end position="55"/>
    </location>
</feature>
<comment type="caution">
    <text evidence="2">The sequence shown here is derived from an EMBL/GenBank/DDBJ whole genome shotgun (WGS) entry which is preliminary data.</text>
</comment>
<dbReference type="Proteomes" id="UP000659223">
    <property type="component" value="Unassembled WGS sequence"/>
</dbReference>
<sequence>MPVRERIHSSEVSSAATSSSLVTGTGGSALPTPATTAARVTGHRRGTGARARHSEKMCGWDGGWDGSKPRECSSDADSRTALACRVCSPGLTGR</sequence>
<evidence type="ECO:0000313" key="3">
    <source>
        <dbReference type="Proteomes" id="UP000659223"/>
    </source>
</evidence>
<feature type="compositionally biased region" description="Low complexity" evidence="1">
    <location>
        <begin position="10"/>
        <end position="40"/>
    </location>
</feature>
<keyword evidence="3" id="KW-1185">Reference proteome</keyword>
<feature type="compositionally biased region" description="Basic residues" evidence="1">
    <location>
        <begin position="41"/>
        <end position="51"/>
    </location>
</feature>
<proteinExistence type="predicted"/>
<evidence type="ECO:0000256" key="1">
    <source>
        <dbReference type="SAM" id="MobiDB-lite"/>
    </source>
</evidence>
<accession>A0ABQ2Y4Q6</accession>
<dbReference type="EMBL" id="BMUT01000001">
    <property type="protein sequence ID" value="GGX64188.1"/>
    <property type="molecule type" value="Genomic_DNA"/>
</dbReference>
<protein>
    <submittedName>
        <fullName evidence="2">Uncharacterized protein</fullName>
    </submittedName>
</protein>
<organism evidence="2 3">
    <name type="scientific">Streptomyces hiroshimensis</name>
    <dbReference type="NCBI Taxonomy" id="66424"/>
    <lineage>
        <taxon>Bacteria</taxon>
        <taxon>Bacillati</taxon>
        <taxon>Actinomycetota</taxon>
        <taxon>Actinomycetes</taxon>
        <taxon>Kitasatosporales</taxon>
        <taxon>Streptomycetaceae</taxon>
        <taxon>Streptomyces</taxon>
    </lineage>
</organism>
<evidence type="ECO:0000313" key="2">
    <source>
        <dbReference type="EMBL" id="GGX64188.1"/>
    </source>
</evidence>
<gene>
    <name evidence="2" type="ORF">GCM10010324_06290</name>
</gene>
<name>A0ABQ2Y4Q6_9ACTN</name>